<keyword evidence="1" id="KW-0812">Transmembrane</keyword>
<evidence type="ECO:0000256" key="1">
    <source>
        <dbReference type="SAM" id="Phobius"/>
    </source>
</evidence>
<accession>A0A067MIZ5</accession>
<feature type="transmembrane region" description="Helical" evidence="1">
    <location>
        <begin position="174"/>
        <end position="204"/>
    </location>
</feature>
<proteinExistence type="predicted"/>
<feature type="transmembrane region" description="Helical" evidence="1">
    <location>
        <begin position="151"/>
        <end position="168"/>
    </location>
</feature>
<gene>
    <name evidence="3" type="ORF">BOTBODRAFT_452102</name>
</gene>
<evidence type="ECO:0000313" key="4">
    <source>
        <dbReference type="Proteomes" id="UP000027195"/>
    </source>
</evidence>
<protein>
    <submittedName>
        <fullName evidence="3">Uncharacterized protein</fullName>
    </submittedName>
</protein>
<reference evidence="4" key="1">
    <citation type="journal article" date="2014" name="Proc. Natl. Acad. Sci. U.S.A.">
        <title>Extensive sampling of basidiomycete genomes demonstrates inadequacy of the white-rot/brown-rot paradigm for wood decay fungi.</title>
        <authorList>
            <person name="Riley R."/>
            <person name="Salamov A.A."/>
            <person name="Brown D.W."/>
            <person name="Nagy L.G."/>
            <person name="Floudas D."/>
            <person name="Held B.W."/>
            <person name="Levasseur A."/>
            <person name="Lombard V."/>
            <person name="Morin E."/>
            <person name="Otillar R."/>
            <person name="Lindquist E.A."/>
            <person name="Sun H."/>
            <person name="LaButti K.M."/>
            <person name="Schmutz J."/>
            <person name="Jabbour D."/>
            <person name="Luo H."/>
            <person name="Baker S.E."/>
            <person name="Pisabarro A.G."/>
            <person name="Walton J.D."/>
            <person name="Blanchette R.A."/>
            <person name="Henrissat B."/>
            <person name="Martin F."/>
            <person name="Cullen D."/>
            <person name="Hibbett D.S."/>
            <person name="Grigoriev I.V."/>
        </authorList>
    </citation>
    <scope>NUCLEOTIDE SEQUENCE [LARGE SCALE GENOMIC DNA]</scope>
    <source>
        <strain evidence="4">FD-172 SS1</strain>
    </source>
</reference>
<feature type="signal peptide" evidence="2">
    <location>
        <begin position="1"/>
        <end position="18"/>
    </location>
</feature>
<dbReference type="InParanoid" id="A0A067MIZ5"/>
<dbReference type="HOGENOM" id="CLU_1331748_0_0_1"/>
<keyword evidence="1" id="KW-0472">Membrane</keyword>
<evidence type="ECO:0000313" key="3">
    <source>
        <dbReference type="EMBL" id="KDQ11546.1"/>
    </source>
</evidence>
<feature type="transmembrane region" description="Helical" evidence="1">
    <location>
        <begin position="115"/>
        <end position="139"/>
    </location>
</feature>
<name>A0A067MIZ5_BOTB1</name>
<keyword evidence="1" id="KW-1133">Transmembrane helix</keyword>
<dbReference type="EMBL" id="KL198057">
    <property type="protein sequence ID" value="KDQ11546.1"/>
    <property type="molecule type" value="Genomic_DNA"/>
</dbReference>
<organism evidence="3 4">
    <name type="scientific">Botryobasidium botryosum (strain FD-172 SS1)</name>
    <dbReference type="NCBI Taxonomy" id="930990"/>
    <lineage>
        <taxon>Eukaryota</taxon>
        <taxon>Fungi</taxon>
        <taxon>Dikarya</taxon>
        <taxon>Basidiomycota</taxon>
        <taxon>Agaricomycotina</taxon>
        <taxon>Agaricomycetes</taxon>
        <taxon>Cantharellales</taxon>
        <taxon>Botryobasidiaceae</taxon>
        <taxon>Botryobasidium</taxon>
    </lineage>
</organism>
<dbReference type="AlphaFoldDB" id="A0A067MIZ5"/>
<keyword evidence="2" id="KW-0732">Signal</keyword>
<evidence type="ECO:0000256" key="2">
    <source>
        <dbReference type="SAM" id="SignalP"/>
    </source>
</evidence>
<dbReference type="Proteomes" id="UP000027195">
    <property type="component" value="Unassembled WGS sequence"/>
</dbReference>
<keyword evidence="4" id="KW-1185">Reference proteome</keyword>
<feature type="chain" id="PRO_5001641419" evidence="2">
    <location>
        <begin position="19"/>
        <end position="206"/>
    </location>
</feature>
<sequence>MRFGAILSVLSLGLLAIAAPTPTLQDVAVARSAPVDLVVRDIASPAVSFDKGVGDLVAARAAADDFMTQLNNINNNLETIAAPFIDVKVVVTAEVLATVQAQINVLVGLFINVGIFLQIDINVVAAIFASISINVAVILSAAVKAGLKVDVVVQAFIALLGHIGSASAPLANSIYAIISVSVFVQLFVGLGINVVALLSVAVGVSV</sequence>